<proteinExistence type="predicted"/>
<feature type="region of interest" description="Disordered" evidence="1">
    <location>
        <begin position="151"/>
        <end position="184"/>
    </location>
</feature>
<protein>
    <submittedName>
        <fullName evidence="2">Uncharacterized protein</fullName>
    </submittedName>
</protein>
<comment type="caution">
    <text evidence="2">The sequence shown here is derived from an EMBL/GenBank/DDBJ whole genome shotgun (WGS) entry which is preliminary data.</text>
</comment>
<dbReference type="AlphaFoldDB" id="A0A199UKQ4"/>
<evidence type="ECO:0000313" key="3">
    <source>
        <dbReference type="Proteomes" id="UP000092600"/>
    </source>
</evidence>
<feature type="region of interest" description="Disordered" evidence="1">
    <location>
        <begin position="73"/>
        <end position="97"/>
    </location>
</feature>
<dbReference type="Proteomes" id="UP000092600">
    <property type="component" value="Unassembled WGS sequence"/>
</dbReference>
<organism evidence="2 3">
    <name type="scientific">Ananas comosus</name>
    <name type="common">Pineapple</name>
    <name type="synonym">Ananas ananas</name>
    <dbReference type="NCBI Taxonomy" id="4615"/>
    <lineage>
        <taxon>Eukaryota</taxon>
        <taxon>Viridiplantae</taxon>
        <taxon>Streptophyta</taxon>
        <taxon>Embryophyta</taxon>
        <taxon>Tracheophyta</taxon>
        <taxon>Spermatophyta</taxon>
        <taxon>Magnoliopsida</taxon>
        <taxon>Liliopsida</taxon>
        <taxon>Poales</taxon>
        <taxon>Bromeliaceae</taxon>
        <taxon>Bromelioideae</taxon>
        <taxon>Ananas</taxon>
    </lineage>
</organism>
<accession>A0A199UKQ4</accession>
<dbReference type="EMBL" id="LSRQ01007023">
    <property type="protein sequence ID" value="OAY65314.1"/>
    <property type="molecule type" value="Genomic_DNA"/>
</dbReference>
<feature type="region of interest" description="Disordered" evidence="1">
    <location>
        <begin position="1"/>
        <end position="25"/>
    </location>
</feature>
<name>A0A199UKQ4_ANACO</name>
<sequence>MLKARRSSPRAVGADEWSGTTAARRVRHTEPALTCRRCARKPSGCTRRPRSASALHIRRLRVAGFRIPKNTGCWSTSGPSGATPASGPTRWSSGPRGSCMAMRRRSTPLGNYFELILSGPGADLAGKLAGMVFVHYFSARCCTPRLAAAGRGGAHQHGRDVRSGTAQGRPAESDGQAAVIPTCI</sequence>
<evidence type="ECO:0000256" key="1">
    <source>
        <dbReference type="SAM" id="MobiDB-lite"/>
    </source>
</evidence>
<reference evidence="2 3" key="1">
    <citation type="journal article" date="2016" name="DNA Res.">
        <title>The draft genome of MD-2 pineapple using hybrid error correction of long reads.</title>
        <authorList>
            <person name="Redwan R.M."/>
            <person name="Saidin A."/>
            <person name="Kumar S.V."/>
        </authorList>
    </citation>
    <scope>NUCLEOTIDE SEQUENCE [LARGE SCALE GENOMIC DNA]</scope>
    <source>
        <strain evidence="3">cv. MD2</strain>
        <tissue evidence="2">Leaf</tissue>
    </source>
</reference>
<evidence type="ECO:0000313" key="2">
    <source>
        <dbReference type="EMBL" id="OAY65314.1"/>
    </source>
</evidence>
<gene>
    <name evidence="2" type="ORF">ACMD2_26722</name>
</gene>